<gene>
    <name evidence="1" type="ORF">P7D78_19270</name>
</gene>
<evidence type="ECO:0000313" key="1">
    <source>
        <dbReference type="EMBL" id="MDT2540249.1"/>
    </source>
</evidence>
<dbReference type="AlphaFoldDB" id="A0AAW8T2B2"/>
<accession>A0AAW8T2B2</accession>
<proteinExistence type="predicted"/>
<protein>
    <recommendedName>
        <fullName evidence="3">DUF3284 domain-containing protein</fullName>
    </recommendedName>
</protein>
<name>A0AAW8T2B2_9ENTE</name>
<dbReference type="RefSeq" id="WP_028020656.1">
    <property type="nucleotide sequence ID" value="NZ_CABLCA010000061.1"/>
</dbReference>
<comment type="caution">
    <text evidence="1">The sequence shown here is derived from an EMBL/GenBank/DDBJ whole genome shotgun (WGS) entry which is preliminary data.</text>
</comment>
<dbReference type="EMBL" id="JARPXM010000032">
    <property type="protein sequence ID" value="MDT2540249.1"/>
    <property type="molecule type" value="Genomic_DNA"/>
</dbReference>
<dbReference type="Proteomes" id="UP001249240">
    <property type="component" value="Unassembled WGS sequence"/>
</dbReference>
<organism evidence="1 2">
    <name type="scientific">Enterococcus raffinosus</name>
    <dbReference type="NCBI Taxonomy" id="71452"/>
    <lineage>
        <taxon>Bacteria</taxon>
        <taxon>Bacillati</taxon>
        <taxon>Bacillota</taxon>
        <taxon>Bacilli</taxon>
        <taxon>Lactobacillales</taxon>
        <taxon>Enterococcaceae</taxon>
        <taxon>Enterococcus</taxon>
    </lineage>
</organism>
<dbReference type="GeneID" id="67042417"/>
<evidence type="ECO:0000313" key="2">
    <source>
        <dbReference type="Proteomes" id="UP001249240"/>
    </source>
</evidence>
<sequence>MRIDTLSYKYQIDVSKQRVYEVIRKEQETYFRSKGYVGKGLNEGAAVTLSMPSKLGATSIPASIQLSKLNENEIELLTSHSKGTITQKYRIDERSDSKTQVIYTEKNAFTHARNQYSFIFLAFVYKFFYNRGMKKRMVYLEKQCYEKEDDAK</sequence>
<evidence type="ECO:0008006" key="3">
    <source>
        <dbReference type="Google" id="ProtNLM"/>
    </source>
</evidence>
<reference evidence="1" key="1">
    <citation type="submission" date="2023-03" db="EMBL/GenBank/DDBJ databases">
        <authorList>
            <person name="Shen W."/>
            <person name="Cai J."/>
        </authorList>
    </citation>
    <scope>NUCLEOTIDE SEQUENCE</scope>
    <source>
        <strain evidence="1">B646-2</strain>
    </source>
</reference>